<gene>
    <name evidence="1" type="ORF">BB560_004205</name>
</gene>
<evidence type="ECO:0000313" key="1">
    <source>
        <dbReference type="EMBL" id="PVV01378.1"/>
    </source>
</evidence>
<protein>
    <submittedName>
        <fullName evidence="1">Uncharacterized protein</fullName>
    </submittedName>
</protein>
<keyword evidence="2" id="KW-1185">Reference proteome</keyword>
<evidence type="ECO:0000313" key="2">
    <source>
        <dbReference type="Proteomes" id="UP000245609"/>
    </source>
</evidence>
<reference evidence="1 2" key="1">
    <citation type="journal article" date="2018" name="MBio">
        <title>Comparative Genomics Reveals the Core Gene Toolbox for the Fungus-Insect Symbiosis.</title>
        <authorList>
            <person name="Wang Y."/>
            <person name="Stata M."/>
            <person name="Wang W."/>
            <person name="Stajich J.E."/>
            <person name="White M.M."/>
            <person name="Moncalvo J.M."/>
        </authorList>
    </citation>
    <scope>NUCLEOTIDE SEQUENCE [LARGE SCALE GENOMIC DNA]</scope>
    <source>
        <strain evidence="1 2">SC-DP-2</strain>
    </source>
</reference>
<dbReference type="Proteomes" id="UP000245609">
    <property type="component" value="Unassembled WGS sequence"/>
</dbReference>
<proteinExistence type="predicted"/>
<organism evidence="1 2">
    <name type="scientific">Smittium megazygosporum</name>
    <dbReference type="NCBI Taxonomy" id="133381"/>
    <lineage>
        <taxon>Eukaryota</taxon>
        <taxon>Fungi</taxon>
        <taxon>Fungi incertae sedis</taxon>
        <taxon>Zoopagomycota</taxon>
        <taxon>Kickxellomycotina</taxon>
        <taxon>Harpellomycetes</taxon>
        <taxon>Harpellales</taxon>
        <taxon>Legeriomycetaceae</taxon>
        <taxon>Smittium</taxon>
    </lineage>
</organism>
<name>A0A2T9Z9W8_9FUNG</name>
<dbReference type="OrthoDB" id="5588358at2759"/>
<dbReference type="EMBL" id="MBFS01001138">
    <property type="protein sequence ID" value="PVV01378.1"/>
    <property type="molecule type" value="Genomic_DNA"/>
</dbReference>
<sequence>MALKDEKNYSIILLVYAILSESKKNHTHGYMIESKCRMMDGFDDFSADIIHNEEKFMIFQCKITTKDFALGRTQLKTNMVNGGYPHGILICGEKAEIYTLDISKDDSVPVFEHEYDNNSQLHELIQFIRDL</sequence>
<dbReference type="AlphaFoldDB" id="A0A2T9Z9W8"/>
<accession>A0A2T9Z9W8</accession>
<comment type="caution">
    <text evidence="1">The sequence shown here is derived from an EMBL/GenBank/DDBJ whole genome shotgun (WGS) entry which is preliminary data.</text>
</comment>